<organism evidence="1 2">
    <name type="scientific">Streptomyces blastmyceticus</name>
    <dbReference type="NCBI Taxonomy" id="68180"/>
    <lineage>
        <taxon>Bacteria</taxon>
        <taxon>Bacillati</taxon>
        <taxon>Actinomycetota</taxon>
        <taxon>Actinomycetes</taxon>
        <taxon>Kitasatosporales</taxon>
        <taxon>Streptomycetaceae</taxon>
        <taxon>Streptomyces</taxon>
    </lineage>
</organism>
<sequence>MSNAPVSPSFLLVHGAWRQPTCWSALQDALAADGLQSRTADLPSSGPQRTPTAELAALLGKIAATET</sequence>
<dbReference type="RefSeq" id="WP_344120576.1">
    <property type="nucleotide sequence ID" value="NZ_BAAABW010000026.1"/>
</dbReference>
<evidence type="ECO:0008006" key="3">
    <source>
        <dbReference type="Google" id="ProtNLM"/>
    </source>
</evidence>
<protein>
    <recommendedName>
        <fullName evidence="3">Alpha/beta hydrolase</fullName>
    </recommendedName>
</protein>
<name>A0ABN0XHA3_9ACTN</name>
<reference evidence="1 2" key="1">
    <citation type="journal article" date="2019" name="Int. J. Syst. Evol. Microbiol.">
        <title>The Global Catalogue of Microorganisms (GCM) 10K type strain sequencing project: providing services to taxonomists for standard genome sequencing and annotation.</title>
        <authorList>
            <consortium name="The Broad Institute Genomics Platform"/>
            <consortium name="The Broad Institute Genome Sequencing Center for Infectious Disease"/>
            <person name="Wu L."/>
            <person name="Ma J."/>
        </authorList>
    </citation>
    <scope>NUCLEOTIDE SEQUENCE [LARGE SCALE GENOMIC DNA]</scope>
    <source>
        <strain evidence="1 2">JCM 4565</strain>
    </source>
</reference>
<dbReference type="Proteomes" id="UP001500063">
    <property type="component" value="Unassembled WGS sequence"/>
</dbReference>
<accession>A0ABN0XHA3</accession>
<evidence type="ECO:0000313" key="2">
    <source>
        <dbReference type="Proteomes" id="UP001500063"/>
    </source>
</evidence>
<keyword evidence="2" id="KW-1185">Reference proteome</keyword>
<dbReference type="SUPFAM" id="SSF53474">
    <property type="entry name" value="alpha/beta-Hydrolases"/>
    <property type="match status" value="1"/>
</dbReference>
<dbReference type="InterPro" id="IPR029058">
    <property type="entry name" value="AB_hydrolase_fold"/>
</dbReference>
<proteinExistence type="predicted"/>
<dbReference type="Gene3D" id="3.40.50.1820">
    <property type="entry name" value="alpha/beta hydrolase"/>
    <property type="match status" value="1"/>
</dbReference>
<evidence type="ECO:0000313" key="1">
    <source>
        <dbReference type="EMBL" id="GAA0363632.1"/>
    </source>
</evidence>
<gene>
    <name evidence="1" type="ORF">GCM10010319_46750</name>
</gene>
<comment type="caution">
    <text evidence="1">The sequence shown here is derived from an EMBL/GenBank/DDBJ whole genome shotgun (WGS) entry which is preliminary data.</text>
</comment>
<dbReference type="EMBL" id="BAAABW010000026">
    <property type="protein sequence ID" value="GAA0363632.1"/>
    <property type="molecule type" value="Genomic_DNA"/>
</dbReference>